<organism evidence="1 2">
    <name type="scientific">Pseudoalteromonas piscicida</name>
    <dbReference type="NCBI Taxonomy" id="43662"/>
    <lineage>
        <taxon>Bacteria</taxon>
        <taxon>Pseudomonadati</taxon>
        <taxon>Pseudomonadota</taxon>
        <taxon>Gammaproteobacteria</taxon>
        <taxon>Alteromonadales</taxon>
        <taxon>Pseudoalteromonadaceae</taxon>
        <taxon>Pseudoalteromonas</taxon>
    </lineage>
</organism>
<reference evidence="1 2" key="1">
    <citation type="submission" date="2017-12" db="EMBL/GenBank/DDBJ databases">
        <authorList>
            <person name="Paulsen S."/>
            <person name="Gram L.K."/>
        </authorList>
    </citation>
    <scope>NUCLEOTIDE SEQUENCE [LARGE SCALE GENOMIC DNA]</scope>
    <source>
        <strain evidence="1 2">S1607</strain>
    </source>
</reference>
<reference evidence="2" key="2">
    <citation type="submission" date="2019-06" db="EMBL/GenBank/DDBJ databases">
        <title>Co-occurence of chitin degradation, pigmentation and bioactivity in marine Pseudoalteromonas.</title>
        <authorList>
            <person name="Sonnenschein E.C."/>
            <person name="Bech P.K."/>
        </authorList>
    </citation>
    <scope>NUCLEOTIDE SEQUENCE [LARGE SCALE GENOMIC DNA]</scope>
    <source>
        <strain evidence="2">S1607</strain>
    </source>
</reference>
<sequence>MLPLVEAHTFSLGVAAITMGNSISLLMENAVQNEARGQMISSASVAQCCALIISSGVASVKPG</sequence>
<dbReference type="Proteomes" id="UP000305423">
    <property type="component" value="Unassembled WGS sequence"/>
</dbReference>
<comment type="caution">
    <text evidence="1">The sequence shown here is derived from an EMBL/GenBank/DDBJ whole genome shotgun (WGS) entry which is preliminary data.</text>
</comment>
<evidence type="ECO:0000313" key="2">
    <source>
        <dbReference type="Proteomes" id="UP000305423"/>
    </source>
</evidence>
<gene>
    <name evidence="1" type="ORF">CWB74_17450</name>
</gene>
<proteinExistence type="predicted"/>
<dbReference type="Pfam" id="PF11747">
    <property type="entry name" value="RebB"/>
    <property type="match status" value="1"/>
</dbReference>
<protein>
    <submittedName>
        <fullName evidence="1">Uncharacterized protein</fullName>
    </submittedName>
</protein>
<dbReference type="RefSeq" id="WP_010371687.1">
    <property type="nucleotide sequence ID" value="NZ_CP011924.1"/>
</dbReference>
<dbReference type="AlphaFoldDB" id="A0AAQ2ER60"/>
<dbReference type="EMBL" id="PNEL01000047">
    <property type="protein sequence ID" value="TMN74898.1"/>
    <property type="molecule type" value="Genomic_DNA"/>
</dbReference>
<dbReference type="GeneID" id="98335553"/>
<accession>A0AAQ2ER60</accession>
<evidence type="ECO:0000313" key="1">
    <source>
        <dbReference type="EMBL" id="TMN74898.1"/>
    </source>
</evidence>
<name>A0AAQ2ER60_PSEO7</name>
<dbReference type="InterPro" id="IPR021070">
    <property type="entry name" value="Killing_trait_RebB"/>
</dbReference>